<dbReference type="AlphaFoldDB" id="Q1D6U1"/>
<evidence type="ECO:0000313" key="1">
    <source>
        <dbReference type="EMBL" id="ABF87534.1"/>
    </source>
</evidence>
<dbReference type="HOGENOM" id="CLU_062602_0_0_7"/>
<keyword evidence="2" id="KW-1185">Reference proteome</keyword>
<sequence>MWDPLRDTEWDMGLPGFGPRAHSLEMQGRCQHRNQRELLTHPWPGSRLHLGNDVSALRFDVSVLSLPPFARRGVRAESREALLAEAQTAMSMPQVPSPMRRRSGAVLVLAAVVLLSGAAPESAQEQVLGSAGSDPRIEAVAMPCKGGQHALRVRRGGAKSTATLSEPYDALTCNVAKSTAPGWSWTGGDESTSWDLHLRAVELQGGPTALLITHAAGYEHVHRQHALFLADAKGVTRAWEGTEGQGPTSSSVEVQDGRLLFSRTLDIGVGESADRWALTELRWDAGRKKVVERPAEAWAVILRTEDSVPAARVAEAQLEADCKGATLLMVDTNDFARLTRDKWVVASFLPTRQGAEAALRRLRPCAPDAYLKRVQ</sequence>
<proteinExistence type="predicted"/>
<accession>Q1D6U1</accession>
<evidence type="ECO:0000313" key="2">
    <source>
        <dbReference type="Proteomes" id="UP000002402"/>
    </source>
</evidence>
<dbReference type="EMBL" id="CP000113">
    <property type="protein sequence ID" value="ABF87534.1"/>
    <property type="molecule type" value="Genomic_DNA"/>
</dbReference>
<gene>
    <name evidence="1" type="ordered locus">MXAN_3435</name>
</gene>
<name>Q1D6U1_MYXXD</name>
<organism evidence="1 2">
    <name type="scientific">Myxococcus xanthus (strain DK1622)</name>
    <dbReference type="NCBI Taxonomy" id="246197"/>
    <lineage>
        <taxon>Bacteria</taxon>
        <taxon>Pseudomonadati</taxon>
        <taxon>Myxococcota</taxon>
        <taxon>Myxococcia</taxon>
        <taxon>Myxococcales</taxon>
        <taxon>Cystobacterineae</taxon>
        <taxon>Myxococcaceae</taxon>
        <taxon>Myxococcus</taxon>
    </lineage>
</organism>
<protein>
    <submittedName>
        <fullName evidence="1">Uncharacterized protein</fullName>
    </submittedName>
</protein>
<dbReference type="EnsemblBacteria" id="ABF87534">
    <property type="protein sequence ID" value="ABF87534"/>
    <property type="gene ID" value="MXAN_3435"/>
</dbReference>
<dbReference type="Proteomes" id="UP000002402">
    <property type="component" value="Chromosome"/>
</dbReference>
<reference evidence="1 2" key="1">
    <citation type="journal article" date="2006" name="Proc. Natl. Acad. Sci. U.S.A.">
        <title>Evolution of sensory complexity recorded in a myxobacterial genome.</title>
        <authorList>
            <person name="Goldman B.S."/>
            <person name="Nierman W.C."/>
            <person name="Kaiser D."/>
            <person name="Slater S.C."/>
            <person name="Durkin A.S."/>
            <person name="Eisen J.A."/>
            <person name="Ronning C.M."/>
            <person name="Barbazuk W.B."/>
            <person name="Blanchard M."/>
            <person name="Field C."/>
            <person name="Halling C."/>
            <person name="Hinkle G."/>
            <person name="Iartchuk O."/>
            <person name="Kim H.S."/>
            <person name="Mackenzie C."/>
            <person name="Madupu R."/>
            <person name="Miller N."/>
            <person name="Shvartsbeyn A."/>
            <person name="Sullivan S.A."/>
            <person name="Vaudin M."/>
            <person name="Wiegand R."/>
            <person name="Kaplan H.B."/>
        </authorList>
    </citation>
    <scope>NUCLEOTIDE SEQUENCE [LARGE SCALE GENOMIC DNA]</scope>
    <source>
        <strain evidence="2">DK1622</strain>
    </source>
</reference>
<dbReference type="KEGG" id="mxa:MXAN_3435"/>